<dbReference type="OrthoDB" id="9792858at2"/>
<evidence type="ECO:0000313" key="3">
    <source>
        <dbReference type="EMBL" id="PTM96132.1"/>
    </source>
</evidence>
<dbReference type="AlphaFoldDB" id="A0A2T5BAW8"/>
<feature type="domain" description="Flavin reductase like" evidence="2">
    <location>
        <begin position="21"/>
        <end position="164"/>
    </location>
</feature>
<dbReference type="PANTHER" id="PTHR30466">
    <property type="entry name" value="FLAVIN REDUCTASE"/>
    <property type="match status" value="1"/>
</dbReference>
<organism evidence="3 4">
    <name type="scientific">Mycoplana dimorpha</name>
    <dbReference type="NCBI Taxonomy" id="28320"/>
    <lineage>
        <taxon>Bacteria</taxon>
        <taxon>Pseudomonadati</taxon>
        <taxon>Pseudomonadota</taxon>
        <taxon>Alphaproteobacteria</taxon>
        <taxon>Hyphomicrobiales</taxon>
        <taxon>Rhizobiaceae</taxon>
        <taxon>Mycoplana</taxon>
    </lineage>
</organism>
<dbReference type="Proteomes" id="UP000241247">
    <property type="component" value="Unassembled WGS sequence"/>
</dbReference>
<evidence type="ECO:0000259" key="2">
    <source>
        <dbReference type="SMART" id="SM00903"/>
    </source>
</evidence>
<dbReference type="GO" id="GO:0010181">
    <property type="term" value="F:FMN binding"/>
    <property type="evidence" value="ECO:0007669"/>
    <property type="project" value="InterPro"/>
</dbReference>
<gene>
    <name evidence="3" type="ORF">C7449_103146</name>
</gene>
<evidence type="ECO:0000256" key="1">
    <source>
        <dbReference type="ARBA" id="ARBA00023002"/>
    </source>
</evidence>
<sequence length="331" mass="36588">MNKAIRVPLDHLDPSHLRRIFGSFLTGVTIVTTIDGEGQPRGFTANSFTSVSLDPPLVLVCIDRKAASLRAFASCERFAINVLAESQRDLSSRFASKTGDKFAGVSFEKIGAGPPLLAGSLAWIDCENHQIVEVGDHVLLVGKVVSLHEGAGEPLGFFKGGYVSFSLERETPKIAPNTVFGCIVEHDGSVLLMREHDGSDVWTIPGAASTSAQAHMGGLIAKLDDLGVPVDVNFLYSVFELLDQRQTYIVYRGTVRERPNLRDCECFKFFSRDDLCWERLKHPQLSTMLRRYFDERDRSRFGVYVDSKDGGRVAKLEDAVLPFSSIEMLAQ</sequence>
<dbReference type="EMBL" id="PZZZ01000003">
    <property type="protein sequence ID" value="PTM96132.1"/>
    <property type="molecule type" value="Genomic_DNA"/>
</dbReference>
<dbReference type="Pfam" id="PF01613">
    <property type="entry name" value="Flavin_Reduct"/>
    <property type="match status" value="1"/>
</dbReference>
<name>A0A2T5BAW8_MYCDI</name>
<dbReference type="InterPro" id="IPR002563">
    <property type="entry name" value="Flavin_Rdtase-like_dom"/>
</dbReference>
<comment type="caution">
    <text evidence="3">The sequence shown here is derived from an EMBL/GenBank/DDBJ whole genome shotgun (WGS) entry which is preliminary data.</text>
</comment>
<dbReference type="RefSeq" id="WP_146165058.1">
    <property type="nucleotide sequence ID" value="NZ_JBHEEX010000009.1"/>
</dbReference>
<keyword evidence="1" id="KW-0560">Oxidoreductase</keyword>
<dbReference type="Gene3D" id="2.30.110.10">
    <property type="entry name" value="Electron Transport, Fmn-binding Protein, Chain A"/>
    <property type="match status" value="1"/>
</dbReference>
<evidence type="ECO:0000313" key="4">
    <source>
        <dbReference type="Proteomes" id="UP000241247"/>
    </source>
</evidence>
<accession>A0A2T5BAW8</accession>
<dbReference type="InterPro" id="IPR050268">
    <property type="entry name" value="NADH-dep_flavin_reductase"/>
</dbReference>
<protein>
    <submittedName>
        <fullName evidence="3">Flavin reductase (DIM6/NTAB) family NADH-FMN oxidoreductase RutF</fullName>
    </submittedName>
</protein>
<reference evidence="3 4" key="1">
    <citation type="submission" date="2018-04" db="EMBL/GenBank/DDBJ databases">
        <title>Genomic Encyclopedia of Type Strains, Phase IV (KMG-IV): sequencing the most valuable type-strain genomes for metagenomic binning, comparative biology and taxonomic classification.</title>
        <authorList>
            <person name="Goeker M."/>
        </authorList>
    </citation>
    <scope>NUCLEOTIDE SEQUENCE [LARGE SCALE GENOMIC DNA]</scope>
    <source>
        <strain evidence="3 4">DSM 7138</strain>
    </source>
</reference>
<proteinExistence type="predicted"/>
<dbReference type="SMART" id="SM00903">
    <property type="entry name" value="Flavin_Reduct"/>
    <property type="match status" value="1"/>
</dbReference>
<dbReference type="PANTHER" id="PTHR30466:SF1">
    <property type="entry name" value="FMN REDUCTASE (NADH) RUTF"/>
    <property type="match status" value="1"/>
</dbReference>
<dbReference type="GO" id="GO:0042602">
    <property type="term" value="F:riboflavin reductase (NADPH) activity"/>
    <property type="evidence" value="ECO:0007669"/>
    <property type="project" value="TreeGrafter"/>
</dbReference>
<dbReference type="SUPFAM" id="SSF50475">
    <property type="entry name" value="FMN-binding split barrel"/>
    <property type="match status" value="1"/>
</dbReference>
<dbReference type="InterPro" id="IPR012349">
    <property type="entry name" value="Split_barrel_FMN-bd"/>
</dbReference>
<keyword evidence="4" id="KW-1185">Reference proteome</keyword>
<dbReference type="Gene3D" id="3.90.79.10">
    <property type="entry name" value="Nucleoside Triphosphate Pyrophosphohydrolase"/>
    <property type="match status" value="1"/>
</dbReference>